<evidence type="ECO:0000256" key="3">
    <source>
        <dbReference type="ARBA" id="ARBA00022801"/>
    </source>
</evidence>
<keyword evidence="6" id="KW-0238">DNA-binding</keyword>
<keyword evidence="1" id="KW-0540">Nuclease</keyword>
<dbReference type="SMART" id="SM00670">
    <property type="entry name" value="PINc"/>
    <property type="match status" value="1"/>
</dbReference>
<dbReference type="EMBL" id="DSEU01000004">
    <property type="protein sequence ID" value="HEM66209.1"/>
    <property type="molecule type" value="Genomic_DNA"/>
</dbReference>
<dbReference type="Pfam" id="PF17146">
    <property type="entry name" value="PIN_6"/>
    <property type="match status" value="1"/>
</dbReference>
<reference evidence="6" key="1">
    <citation type="journal article" date="2020" name="mSystems">
        <title>Genome- and Community-Level Interaction Insights into Carbon Utilization and Element Cycling Functions of Hydrothermarchaeota in Hydrothermal Sediment.</title>
        <authorList>
            <person name="Zhou Z."/>
            <person name="Liu Y."/>
            <person name="Xu W."/>
            <person name="Pan J."/>
            <person name="Luo Z.H."/>
            <person name="Li M."/>
        </authorList>
    </citation>
    <scope>NUCLEOTIDE SEQUENCE [LARGE SCALE GENOMIC DNA]</scope>
    <source>
        <strain evidence="6">SpSt-125</strain>
    </source>
</reference>
<dbReference type="InterPro" id="IPR039907">
    <property type="entry name" value="NOB1"/>
</dbReference>
<dbReference type="SUPFAM" id="SSF88723">
    <property type="entry name" value="PIN domain-like"/>
    <property type="match status" value="1"/>
</dbReference>
<protein>
    <submittedName>
        <fullName evidence="6">DNA-binding protein</fullName>
    </submittedName>
</protein>
<dbReference type="GO" id="GO:0030688">
    <property type="term" value="C:preribosome, small subunit precursor"/>
    <property type="evidence" value="ECO:0007669"/>
    <property type="project" value="TreeGrafter"/>
</dbReference>
<keyword evidence="2" id="KW-0479">Metal-binding</keyword>
<gene>
    <name evidence="6" type="ORF">ENO26_01315</name>
</gene>
<dbReference type="GO" id="GO:0004521">
    <property type="term" value="F:RNA endonuclease activity"/>
    <property type="evidence" value="ECO:0007669"/>
    <property type="project" value="TreeGrafter"/>
</dbReference>
<accession>A0A7J2U0Z1</accession>
<evidence type="ECO:0000256" key="4">
    <source>
        <dbReference type="SAM" id="Phobius"/>
    </source>
</evidence>
<dbReference type="GO" id="GO:0003677">
    <property type="term" value="F:DNA binding"/>
    <property type="evidence" value="ECO:0007669"/>
    <property type="project" value="UniProtKB-KW"/>
</dbReference>
<name>A0A7J2U0Z1_9CREN</name>
<keyword evidence="4" id="KW-1133">Transmembrane helix</keyword>
<dbReference type="PANTHER" id="PTHR12814">
    <property type="entry name" value="RNA-BINDING PROTEIN NOB1"/>
    <property type="match status" value="1"/>
</dbReference>
<dbReference type="InterPro" id="IPR029060">
    <property type="entry name" value="PIN-like_dom_sf"/>
</dbReference>
<keyword evidence="4" id="KW-0472">Membrane</keyword>
<keyword evidence="4" id="KW-0812">Transmembrane</keyword>
<evidence type="ECO:0000313" key="6">
    <source>
        <dbReference type="EMBL" id="HEM66209.1"/>
    </source>
</evidence>
<dbReference type="CDD" id="cd09876">
    <property type="entry name" value="PIN_Nob1-like"/>
    <property type="match status" value="1"/>
</dbReference>
<keyword evidence="3" id="KW-0378">Hydrolase</keyword>
<dbReference type="InterPro" id="IPR033411">
    <property type="entry name" value="Ribonuclease_PIN"/>
</dbReference>
<dbReference type="PANTHER" id="PTHR12814:SF2">
    <property type="entry name" value="RNA-BINDING PROTEIN NOB1"/>
    <property type="match status" value="1"/>
</dbReference>
<dbReference type="InterPro" id="IPR002716">
    <property type="entry name" value="PIN_dom"/>
</dbReference>
<proteinExistence type="predicted"/>
<dbReference type="GO" id="GO:0046872">
    <property type="term" value="F:metal ion binding"/>
    <property type="evidence" value="ECO:0007669"/>
    <property type="project" value="UniProtKB-KW"/>
</dbReference>
<evidence type="ECO:0000259" key="5">
    <source>
        <dbReference type="SMART" id="SM00670"/>
    </source>
</evidence>
<dbReference type="Gene3D" id="3.40.50.1010">
    <property type="entry name" value="5'-nuclease"/>
    <property type="match status" value="1"/>
</dbReference>
<evidence type="ECO:0000256" key="1">
    <source>
        <dbReference type="ARBA" id="ARBA00022722"/>
    </source>
</evidence>
<dbReference type="AlphaFoldDB" id="A0A7J2U0Z1"/>
<dbReference type="GO" id="GO:0030490">
    <property type="term" value="P:maturation of SSU-rRNA"/>
    <property type="evidence" value="ECO:0007669"/>
    <property type="project" value="TreeGrafter"/>
</dbReference>
<dbReference type="GO" id="GO:0016787">
    <property type="term" value="F:hydrolase activity"/>
    <property type="evidence" value="ECO:0007669"/>
    <property type="project" value="UniProtKB-KW"/>
</dbReference>
<organism evidence="6">
    <name type="scientific">Ignisphaera aggregans</name>
    <dbReference type="NCBI Taxonomy" id="334771"/>
    <lineage>
        <taxon>Archaea</taxon>
        <taxon>Thermoproteota</taxon>
        <taxon>Thermoprotei</taxon>
        <taxon>Desulfurococcales</taxon>
        <taxon>Desulfurococcaceae</taxon>
        <taxon>Ignisphaera</taxon>
    </lineage>
</organism>
<comment type="caution">
    <text evidence="6">The sequence shown here is derived from an EMBL/GenBank/DDBJ whole genome shotgun (WGS) entry which is preliminary data.</text>
</comment>
<feature type="transmembrane region" description="Helical" evidence="4">
    <location>
        <begin position="12"/>
        <end position="33"/>
    </location>
</feature>
<evidence type="ECO:0000256" key="2">
    <source>
        <dbReference type="ARBA" id="ARBA00022723"/>
    </source>
</evidence>
<feature type="domain" description="PIN" evidence="5">
    <location>
        <begin position="9"/>
        <end position="117"/>
    </location>
</feature>
<sequence length="137" mass="15253">MQGSLHKKRVFVLDTAAFLAAMQLLMYGVKLYAPSSVIEEVKDFESVQRLQLSESIERVIVENPESLFVSKAVEVAKKYGALERLSKADVDVLALALQLSSQGYDVVVLTDDYILQKVLSELGLSFSSVKTQGIRRR</sequence>